<dbReference type="EC" id="2.4.1.25" evidence="4 12"/>
<evidence type="ECO:0000256" key="11">
    <source>
        <dbReference type="ARBA" id="ARBA00031501"/>
    </source>
</evidence>
<dbReference type="NCBIfam" id="NF011081">
    <property type="entry name" value="PRK14508.1-4"/>
    <property type="match status" value="1"/>
</dbReference>
<dbReference type="Proteomes" id="UP000031465">
    <property type="component" value="Unassembled WGS sequence"/>
</dbReference>
<dbReference type="GO" id="GO:0005975">
    <property type="term" value="P:carbohydrate metabolic process"/>
    <property type="evidence" value="ECO:0007669"/>
    <property type="project" value="InterPro"/>
</dbReference>
<evidence type="ECO:0000256" key="4">
    <source>
        <dbReference type="ARBA" id="ARBA00012560"/>
    </source>
</evidence>
<dbReference type="SUPFAM" id="SSF51445">
    <property type="entry name" value="(Trans)glycosidases"/>
    <property type="match status" value="1"/>
</dbReference>
<evidence type="ECO:0000256" key="3">
    <source>
        <dbReference type="ARBA" id="ARBA00005684"/>
    </source>
</evidence>
<evidence type="ECO:0000256" key="1">
    <source>
        <dbReference type="ARBA" id="ARBA00000439"/>
    </source>
</evidence>
<comment type="caution">
    <text evidence="13">The sequence shown here is derived from an EMBL/GenBank/DDBJ whole genome shotgun (WGS) entry which is preliminary data.</text>
</comment>
<dbReference type="PANTHER" id="PTHR32518:SF3">
    <property type="entry name" value="4-ALPHA-GLUCANOTRANSFERASE"/>
    <property type="match status" value="1"/>
</dbReference>
<evidence type="ECO:0000256" key="8">
    <source>
        <dbReference type="ARBA" id="ARBA00022679"/>
    </source>
</evidence>
<evidence type="ECO:0000313" key="13">
    <source>
        <dbReference type="EMBL" id="KIC72398.1"/>
    </source>
</evidence>
<reference evidence="13 14" key="1">
    <citation type="journal article" date="2014" name="Mol. Biol. Evol.">
        <title>Massive expansion of Ubiquitination-related gene families within the Chlamydiae.</title>
        <authorList>
            <person name="Domman D."/>
            <person name="Collingro A."/>
            <person name="Lagkouvardos I."/>
            <person name="Gehre L."/>
            <person name="Weinmaier T."/>
            <person name="Rattei T."/>
            <person name="Subtil A."/>
            <person name="Horn M."/>
        </authorList>
    </citation>
    <scope>NUCLEOTIDE SEQUENCE [LARGE SCALE GENOMIC DNA]</scope>
    <source>
        <strain evidence="13 14">EI2</strain>
    </source>
</reference>
<evidence type="ECO:0000256" key="12">
    <source>
        <dbReference type="RuleBase" id="RU361207"/>
    </source>
</evidence>
<keyword evidence="8 12" id="KW-0808">Transferase</keyword>
<protein>
    <recommendedName>
        <fullName evidence="5 12">4-alpha-glucanotransferase</fullName>
        <ecNumber evidence="4 12">2.4.1.25</ecNumber>
    </recommendedName>
    <alternativeName>
        <fullName evidence="10 12">Amylomaltase</fullName>
    </alternativeName>
    <alternativeName>
        <fullName evidence="11 12">Disproportionating enzyme</fullName>
    </alternativeName>
</protein>
<proteinExistence type="inferred from homology"/>
<comment type="similarity">
    <text evidence="3 12">Belongs to the disproportionating enzyme family.</text>
</comment>
<accession>A0A0C1HC84</accession>
<evidence type="ECO:0000256" key="10">
    <source>
        <dbReference type="ARBA" id="ARBA00031423"/>
    </source>
</evidence>
<keyword evidence="7 12" id="KW-0328">Glycosyltransferase</keyword>
<dbReference type="PANTHER" id="PTHR32518">
    <property type="match status" value="1"/>
</dbReference>
<gene>
    <name evidence="13" type="primary">malQ</name>
    <name evidence="13" type="ORF">DB44_CJ00120</name>
</gene>
<dbReference type="AlphaFoldDB" id="A0A0C1HC84"/>
<dbReference type="Gene3D" id="3.20.20.80">
    <property type="entry name" value="Glycosidases"/>
    <property type="match status" value="1"/>
</dbReference>
<evidence type="ECO:0000313" key="14">
    <source>
        <dbReference type="Proteomes" id="UP000031465"/>
    </source>
</evidence>
<keyword evidence="6" id="KW-0963">Cytoplasm</keyword>
<sequence>MVRCSQSRKCSVYYRNYQYSSCTSIWLSKMIDPTFLLHSIAAKQWKRIGIKHHHGINVPLFSVHSSQSCGIGEFTDLFLLIDWCKSINFDLIQLLPLNDSGLGTSPYSALSAFALSPLYLGLHALPHLEEFPSLHDELKAVPKLSNHQRVDYKLVRENKERFLHHYYEQAGYLILNSQAYQAFVQNNAWLKGYAVFKTLKSQYQWSNWESWPIVDQTPTPELLEKVYAKHQSEVDFHCLIQYLCDQQLKSVKEYANRHGVYLMGDIPILIDRDSADVWLHRPLFDLEFSAGAPPDMYSSEGQNWGFPIYNWKALAQENYRWWIDRLNWSCRYYHIYRIDHIIGFFRIWSIRRSLTSRQGEFIPSDEATWVDHGQRIMCVMLKECEMLPIGEDLGAVPDQVRECLSALGICGTRVMRWERLWKDNGRFLLPQEYPEHSMTTVSTHDSETLQQWWQSFPLEAQVFAQLKGWSYHPYLNREYQKEILWDSHHTSSLFHINLLQEYLALIPGLTWPHLEDERINIPGIISERNWSYRFKPSLEEITSHPALTHLMQQLII</sequence>
<evidence type="ECO:0000256" key="5">
    <source>
        <dbReference type="ARBA" id="ARBA00020295"/>
    </source>
</evidence>
<dbReference type="NCBIfam" id="TIGR00217">
    <property type="entry name" value="malQ"/>
    <property type="match status" value="1"/>
</dbReference>
<dbReference type="PATRIC" id="fig|362787.3.peg.834"/>
<dbReference type="EMBL" id="JSAN01000056">
    <property type="protein sequence ID" value="KIC72398.1"/>
    <property type="molecule type" value="Genomic_DNA"/>
</dbReference>
<organism evidence="13 14">
    <name type="scientific">Candidatus Protochlamydia amoebophila</name>
    <dbReference type="NCBI Taxonomy" id="362787"/>
    <lineage>
        <taxon>Bacteria</taxon>
        <taxon>Pseudomonadati</taxon>
        <taxon>Chlamydiota</taxon>
        <taxon>Chlamydiia</taxon>
        <taxon>Parachlamydiales</taxon>
        <taxon>Parachlamydiaceae</taxon>
        <taxon>Candidatus Protochlamydia</taxon>
    </lineage>
</organism>
<dbReference type="Pfam" id="PF02446">
    <property type="entry name" value="Glyco_hydro_77"/>
    <property type="match status" value="1"/>
</dbReference>
<dbReference type="GO" id="GO:0005737">
    <property type="term" value="C:cytoplasm"/>
    <property type="evidence" value="ECO:0007669"/>
    <property type="project" value="UniProtKB-SubCell"/>
</dbReference>
<dbReference type="InterPro" id="IPR017853">
    <property type="entry name" value="GH"/>
</dbReference>
<evidence type="ECO:0000256" key="9">
    <source>
        <dbReference type="ARBA" id="ARBA00023277"/>
    </source>
</evidence>
<evidence type="ECO:0000256" key="6">
    <source>
        <dbReference type="ARBA" id="ARBA00022490"/>
    </source>
</evidence>
<dbReference type="InterPro" id="IPR003385">
    <property type="entry name" value="Glyco_hydro_77"/>
</dbReference>
<comment type="catalytic activity">
    <reaction evidence="1 12">
        <text>Transfers a segment of a (1-&gt;4)-alpha-D-glucan to a new position in an acceptor, which may be glucose or a (1-&gt;4)-alpha-D-glucan.</text>
        <dbReference type="EC" id="2.4.1.25"/>
    </reaction>
</comment>
<evidence type="ECO:0000256" key="2">
    <source>
        <dbReference type="ARBA" id="ARBA00004496"/>
    </source>
</evidence>
<comment type="subcellular location">
    <subcellularLocation>
        <location evidence="2">Cytoplasm</location>
    </subcellularLocation>
</comment>
<evidence type="ECO:0000256" key="7">
    <source>
        <dbReference type="ARBA" id="ARBA00022676"/>
    </source>
</evidence>
<name>A0A0C1HC84_9BACT</name>
<keyword evidence="9 12" id="KW-0119">Carbohydrate metabolism</keyword>
<dbReference type="GO" id="GO:0004134">
    <property type="term" value="F:4-alpha-glucanotransferase activity"/>
    <property type="evidence" value="ECO:0007669"/>
    <property type="project" value="UniProtKB-EC"/>
</dbReference>